<proteinExistence type="predicted"/>
<dbReference type="EMBL" id="CM037154">
    <property type="protein sequence ID" value="KAH7859368.1"/>
    <property type="molecule type" value="Genomic_DNA"/>
</dbReference>
<evidence type="ECO:0000313" key="1">
    <source>
        <dbReference type="EMBL" id="KAH7859368.1"/>
    </source>
</evidence>
<keyword evidence="2" id="KW-1185">Reference proteome</keyword>
<comment type="caution">
    <text evidence="1">The sequence shown here is derived from an EMBL/GenBank/DDBJ whole genome shotgun (WGS) entry which is preliminary data.</text>
</comment>
<name>A0ACB7Z279_9ERIC</name>
<evidence type="ECO:0000313" key="2">
    <source>
        <dbReference type="Proteomes" id="UP000828048"/>
    </source>
</evidence>
<accession>A0ACB7Z279</accession>
<gene>
    <name evidence="1" type="ORF">Vadar_000158</name>
</gene>
<reference evidence="1 2" key="1">
    <citation type="journal article" date="2021" name="Hortic Res">
        <title>High-quality reference genome and annotation aids understanding of berry development for evergreen blueberry (Vaccinium darrowii).</title>
        <authorList>
            <person name="Yu J."/>
            <person name="Hulse-Kemp A.M."/>
            <person name="Babiker E."/>
            <person name="Staton M."/>
        </authorList>
    </citation>
    <scope>NUCLEOTIDE SEQUENCE [LARGE SCALE GENOMIC DNA]</scope>
    <source>
        <strain evidence="2">cv. NJ 8807/NJ 8810</strain>
        <tissue evidence="1">Young leaf</tissue>
    </source>
</reference>
<organism evidence="1 2">
    <name type="scientific">Vaccinium darrowii</name>
    <dbReference type="NCBI Taxonomy" id="229202"/>
    <lineage>
        <taxon>Eukaryota</taxon>
        <taxon>Viridiplantae</taxon>
        <taxon>Streptophyta</taxon>
        <taxon>Embryophyta</taxon>
        <taxon>Tracheophyta</taxon>
        <taxon>Spermatophyta</taxon>
        <taxon>Magnoliopsida</taxon>
        <taxon>eudicotyledons</taxon>
        <taxon>Gunneridae</taxon>
        <taxon>Pentapetalae</taxon>
        <taxon>asterids</taxon>
        <taxon>Ericales</taxon>
        <taxon>Ericaceae</taxon>
        <taxon>Vaccinioideae</taxon>
        <taxon>Vaccinieae</taxon>
        <taxon>Vaccinium</taxon>
    </lineage>
</organism>
<dbReference type="Proteomes" id="UP000828048">
    <property type="component" value="Chromosome 4"/>
</dbReference>
<sequence>MENLSTLKIDSRVTQRQKMYQYNEIFDIGVTCVTVGEANDQVEVTGEGVDSVKLASSIRKKVSCEAIIVRVEDVIPPHPETDDHQLQNQQVSIPLPQWDSNEHHYAHPYLPAFYYTTYDCEAFYDPNPLTCSIL</sequence>
<protein>
    <submittedName>
        <fullName evidence="1">Uncharacterized protein</fullName>
    </submittedName>
</protein>